<geneLocation type="plasmid" evidence="1">
    <name>p12969-2</name>
</geneLocation>
<sequence length="253" mass="27834">MDASAPKVVNPAAIGKPRDYDHLLGTMKDLHLSLQVGTSRHAIKRRREAYGLPAYTVAQAIAPYTHLLGVISDRSVATRCGVSSLMVKNYRESQGILPVFRPKPREQRLPIGHPLRPYKPLFGFVSDQDIARVSGVHLDAVQQARESLGFAPVAPLLQPSEVAPLQDSHGPLLGYESLLHCMSIAKISRIVGVPYSVVEKRRDFLGVKPYERVSRAARYDHLLGVIPHTLLAKLAGVSASRVQDLYRAKKLAT</sequence>
<name>A0A1W6QYF9_PSEPU</name>
<organism evidence="1">
    <name type="scientific">Pseudomonas putida</name>
    <name type="common">Arthrobacter siderocapsulatus</name>
    <dbReference type="NCBI Taxonomy" id="303"/>
    <lineage>
        <taxon>Bacteria</taxon>
        <taxon>Pseudomonadati</taxon>
        <taxon>Pseudomonadota</taxon>
        <taxon>Gammaproteobacteria</taxon>
        <taxon>Pseudomonadales</taxon>
        <taxon>Pseudomonadaceae</taxon>
        <taxon>Pseudomonas</taxon>
    </lineage>
</organism>
<accession>A0A1W6QYF9</accession>
<evidence type="ECO:0000313" key="1">
    <source>
        <dbReference type="EMBL" id="ARO46409.1"/>
    </source>
</evidence>
<reference evidence="1" key="1">
    <citation type="submission" date="2016-11" db="EMBL/GenBank/DDBJ databases">
        <title>The novel Pseudomonas putida plasmid p12969-2 harbors an In127-carrying multidrug-resistant region.</title>
        <authorList>
            <person name="Xu Y."/>
            <person name="Niu Y."/>
            <person name="Sun F."/>
            <person name="Yang Y."/>
            <person name="Luo W."/>
            <person name="Wang Z."/>
        </authorList>
    </citation>
    <scope>NUCLEOTIDE SEQUENCE</scope>
    <source>
        <strain evidence="1">12969</strain>
        <plasmid evidence="1">p12969-2</plasmid>
    </source>
</reference>
<keyword evidence="1" id="KW-0614">Plasmid</keyword>
<protein>
    <submittedName>
        <fullName evidence="1">Uncharacterized protein</fullName>
    </submittedName>
</protein>
<dbReference type="EMBL" id="KY270855">
    <property type="protein sequence ID" value="ARO46409.1"/>
    <property type="molecule type" value="Genomic_DNA"/>
</dbReference>
<proteinExistence type="predicted"/>
<dbReference type="AlphaFoldDB" id="A0A1W6QYF9"/>
<dbReference type="RefSeq" id="WP_254176696.1">
    <property type="nucleotide sequence ID" value="NZ_KY270855.1"/>
</dbReference>